<feature type="region of interest" description="Disordered" evidence="1">
    <location>
        <begin position="41"/>
        <end position="77"/>
    </location>
</feature>
<dbReference type="RefSeq" id="WP_244686966.1">
    <property type="nucleotide sequence ID" value="NZ_CP095043.1"/>
</dbReference>
<accession>A0ABY4FXB6</accession>
<sequence>MTAPLAPRSAHRPTRAHVRGVLAAAGVLLCAATLVSCAPEPGDIAGTPSKEELAEGKGGSEGSWSETNPDGVGEKQTEIPASFPADRFVIPEGAVIDDIGERSAQGWFVVLRSESGDDGALLWTQVITAGGFEATDVTAGESGETFATLTSATLAVDALMIPQGDGTVLLSYEIAALGS</sequence>
<gene>
    <name evidence="3" type="ORF">MUN76_02870</name>
</gene>
<organism evidence="3 4">
    <name type="scientific">Leucobacter rhizosphaerae</name>
    <dbReference type="NCBI Taxonomy" id="2932245"/>
    <lineage>
        <taxon>Bacteria</taxon>
        <taxon>Bacillati</taxon>
        <taxon>Actinomycetota</taxon>
        <taxon>Actinomycetes</taxon>
        <taxon>Micrococcales</taxon>
        <taxon>Microbacteriaceae</taxon>
        <taxon>Leucobacter</taxon>
    </lineage>
</organism>
<feature type="signal peptide" evidence="2">
    <location>
        <begin position="1"/>
        <end position="38"/>
    </location>
</feature>
<evidence type="ECO:0008006" key="5">
    <source>
        <dbReference type="Google" id="ProtNLM"/>
    </source>
</evidence>
<keyword evidence="2" id="KW-0732">Signal</keyword>
<evidence type="ECO:0000313" key="3">
    <source>
        <dbReference type="EMBL" id="UOQ60934.1"/>
    </source>
</evidence>
<dbReference type="EMBL" id="CP095043">
    <property type="protein sequence ID" value="UOQ60934.1"/>
    <property type="molecule type" value="Genomic_DNA"/>
</dbReference>
<dbReference type="Proteomes" id="UP000831775">
    <property type="component" value="Chromosome"/>
</dbReference>
<evidence type="ECO:0000256" key="1">
    <source>
        <dbReference type="SAM" id="MobiDB-lite"/>
    </source>
</evidence>
<reference evidence="3 4" key="1">
    <citation type="submission" date="2022-04" db="EMBL/GenBank/DDBJ databases">
        <title>Leucobacter sp. isolated from rhizosphere of onion.</title>
        <authorList>
            <person name="Won M."/>
            <person name="Lee C.-M."/>
            <person name="Woen H.-Y."/>
            <person name="Kwon S.-W."/>
        </authorList>
    </citation>
    <scope>NUCLEOTIDE SEQUENCE [LARGE SCALE GENOMIC DNA]</scope>
    <source>
        <strain evidence="3 4">H25R-14</strain>
    </source>
</reference>
<name>A0ABY4FXB6_9MICO</name>
<evidence type="ECO:0000313" key="4">
    <source>
        <dbReference type="Proteomes" id="UP000831775"/>
    </source>
</evidence>
<protein>
    <recommendedName>
        <fullName evidence="5">Lipoprotein</fullName>
    </recommendedName>
</protein>
<keyword evidence="4" id="KW-1185">Reference proteome</keyword>
<proteinExistence type="predicted"/>
<evidence type="ECO:0000256" key="2">
    <source>
        <dbReference type="SAM" id="SignalP"/>
    </source>
</evidence>
<feature type="chain" id="PRO_5045542927" description="Lipoprotein" evidence="2">
    <location>
        <begin position="39"/>
        <end position="179"/>
    </location>
</feature>